<evidence type="ECO:0000313" key="3">
    <source>
        <dbReference type="Proteomes" id="UP001056766"/>
    </source>
</evidence>
<keyword evidence="1" id="KW-1133">Transmembrane helix</keyword>
<dbReference type="Proteomes" id="UP001056766">
    <property type="component" value="Unassembled WGS sequence"/>
</dbReference>
<feature type="transmembrane region" description="Helical" evidence="1">
    <location>
        <begin position="53"/>
        <end position="77"/>
    </location>
</feature>
<dbReference type="RefSeq" id="WP_250867341.1">
    <property type="nucleotide sequence ID" value="NZ_JAGSOI010000007.1"/>
</dbReference>
<organism evidence="2 3">
    <name type="scientific">Methanococcoides seepicolus</name>
    <dbReference type="NCBI Taxonomy" id="2828780"/>
    <lineage>
        <taxon>Archaea</taxon>
        <taxon>Methanobacteriati</taxon>
        <taxon>Methanobacteriota</taxon>
        <taxon>Stenosarchaea group</taxon>
        <taxon>Methanomicrobia</taxon>
        <taxon>Methanosarcinales</taxon>
        <taxon>Methanosarcinaceae</taxon>
        <taxon>Methanococcoides</taxon>
    </lineage>
</organism>
<feature type="transmembrane region" description="Helical" evidence="1">
    <location>
        <begin position="7"/>
        <end position="33"/>
    </location>
</feature>
<keyword evidence="1" id="KW-0812">Transmembrane</keyword>
<name>A0A9E4ZCK4_9EURY</name>
<evidence type="ECO:0000256" key="1">
    <source>
        <dbReference type="SAM" id="Phobius"/>
    </source>
</evidence>
<dbReference type="EMBL" id="JAGSOI010000007">
    <property type="protein sequence ID" value="MCM1985971.1"/>
    <property type="molecule type" value="Genomic_DNA"/>
</dbReference>
<keyword evidence="3" id="KW-1185">Reference proteome</keyword>
<gene>
    <name evidence="2" type="ORF">KDK67_02915</name>
</gene>
<protein>
    <submittedName>
        <fullName evidence="2">DUF4064 domain-containing protein</fullName>
    </submittedName>
</protein>
<reference evidence="2" key="1">
    <citation type="journal article" date="2021" name="mSystems">
        <title>Bacteria and Archaea Synergistically Convert Glycine Betaine to Biogenic Methane in the Formosa Cold Seep of the South China Sea.</title>
        <authorList>
            <person name="Li L."/>
            <person name="Zhang W."/>
            <person name="Zhang S."/>
            <person name="Song L."/>
            <person name="Sun Q."/>
            <person name="Zhang H."/>
            <person name="Xiang H."/>
            <person name="Dong X."/>
        </authorList>
    </citation>
    <scope>NUCLEOTIDE SEQUENCE</scope>
    <source>
        <strain evidence="2">LLY</strain>
    </source>
</reference>
<accession>A0A9E4ZCK4</accession>
<evidence type="ECO:0000313" key="2">
    <source>
        <dbReference type="EMBL" id="MCM1985971.1"/>
    </source>
</evidence>
<feature type="transmembrane region" description="Helical" evidence="1">
    <location>
        <begin position="89"/>
        <end position="118"/>
    </location>
</feature>
<proteinExistence type="predicted"/>
<comment type="caution">
    <text evidence="2">The sequence shown here is derived from an EMBL/GenBank/DDBJ whole genome shotgun (WGS) entry which is preliminary data.</text>
</comment>
<dbReference type="AlphaFoldDB" id="A0A9E4ZCK4"/>
<sequence>MSKKTETIFGIAGGSIGVIISAFIFYVAIINIWPDGSTMMYATSEVFGISDPFVVMMGFGTVTLILGLIGIAGGIVAKTDKKKGGKLMLASGILGIALFFWMWILPGLLLTIGGIMAIRTSE</sequence>
<reference evidence="2" key="2">
    <citation type="submission" date="2021-04" db="EMBL/GenBank/DDBJ databases">
        <authorList>
            <person name="Dong X."/>
        </authorList>
    </citation>
    <scope>NUCLEOTIDE SEQUENCE</scope>
    <source>
        <strain evidence="2">LLY</strain>
    </source>
</reference>
<keyword evidence="1" id="KW-0472">Membrane</keyword>